<proteinExistence type="predicted"/>
<protein>
    <submittedName>
        <fullName evidence="2">Uncharacterized protein</fullName>
    </submittedName>
</protein>
<sequence length="63" mass="7311">MRFSNVCDGMNITGCTEFHNWVETGKGLNHFLYVYQIESAFVSAFLLIGVMVYFILRKVRKSK</sequence>
<feature type="transmembrane region" description="Helical" evidence="1">
    <location>
        <begin position="33"/>
        <end position="56"/>
    </location>
</feature>
<keyword evidence="1" id="KW-1133">Transmembrane helix</keyword>
<gene>
    <name evidence="2" type="ORF">LCGC14_0509730</name>
</gene>
<keyword evidence="1" id="KW-0472">Membrane</keyword>
<comment type="caution">
    <text evidence="2">The sequence shown here is derived from an EMBL/GenBank/DDBJ whole genome shotgun (WGS) entry which is preliminary data.</text>
</comment>
<accession>A0A0F9SK47</accession>
<reference evidence="2" key="1">
    <citation type="journal article" date="2015" name="Nature">
        <title>Complex archaea that bridge the gap between prokaryotes and eukaryotes.</title>
        <authorList>
            <person name="Spang A."/>
            <person name="Saw J.H."/>
            <person name="Jorgensen S.L."/>
            <person name="Zaremba-Niedzwiedzka K."/>
            <person name="Martijn J."/>
            <person name="Lind A.E."/>
            <person name="van Eijk R."/>
            <person name="Schleper C."/>
            <person name="Guy L."/>
            <person name="Ettema T.J."/>
        </authorList>
    </citation>
    <scope>NUCLEOTIDE SEQUENCE</scope>
</reference>
<dbReference type="EMBL" id="LAZR01000616">
    <property type="protein sequence ID" value="KKN62712.1"/>
    <property type="molecule type" value="Genomic_DNA"/>
</dbReference>
<evidence type="ECO:0000256" key="1">
    <source>
        <dbReference type="SAM" id="Phobius"/>
    </source>
</evidence>
<evidence type="ECO:0000313" key="2">
    <source>
        <dbReference type="EMBL" id="KKN62712.1"/>
    </source>
</evidence>
<dbReference type="AlphaFoldDB" id="A0A0F9SK47"/>
<name>A0A0F9SK47_9ZZZZ</name>
<organism evidence="2">
    <name type="scientific">marine sediment metagenome</name>
    <dbReference type="NCBI Taxonomy" id="412755"/>
    <lineage>
        <taxon>unclassified sequences</taxon>
        <taxon>metagenomes</taxon>
        <taxon>ecological metagenomes</taxon>
    </lineage>
</organism>
<keyword evidence="1" id="KW-0812">Transmembrane</keyword>